<dbReference type="PANTHER" id="PTHR46825:SF7">
    <property type="entry name" value="D-ALANYL-D-ALANINE CARBOXYPEPTIDASE"/>
    <property type="match status" value="1"/>
</dbReference>
<dbReference type="InterPro" id="IPR012338">
    <property type="entry name" value="Beta-lactam/transpept-like"/>
</dbReference>
<dbReference type="GO" id="GO:0016787">
    <property type="term" value="F:hydrolase activity"/>
    <property type="evidence" value="ECO:0007669"/>
    <property type="project" value="UniProtKB-KW"/>
</dbReference>
<gene>
    <name evidence="2" type="ORF">GCM10009560_26330</name>
</gene>
<dbReference type="PANTHER" id="PTHR46825">
    <property type="entry name" value="D-ALANYL-D-ALANINE-CARBOXYPEPTIDASE/ENDOPEPTIDASE AMPH"/>
    <property type="match status" value="1"/>
</dbReference>
<dbReference type="Proteomes" id="UP001501578">
    <property type="component" value="Unassembled WGS sequence"/>
</dbReference>
<comment type="caution">
    <text evidence="2">The sequence shown here is derived from an EMBL/GenBank/DDBJ whole genome shotgun (WGS) entry which is preliminary data.</text>
</comment>
<dbReference type="InterPro" id="IPR050491">
    <property type="entry name" value="AmpC-like"/>
</dbReference>
<dbReference type="Gene3D" id="3.40.710.10">
    <property type="entry name" value="DD-peptidase/beta-lactamase superfamily"/>
    <property type="match status" value="1"/>
</dbReference>
<evidence type="ECO:0000313" key="3">
    <source>
        <dbReference type="Proteomes" id="UP001501578"/>
    </source>
</evidence>
<dbReference type="Pfam" id="PF00144">
    <property type="entry name" value="Beta-lactamase"/>
    <property type="match status" value="1"/>
</dbReference>
<keyword evidence="2" id="KW-0378">Hydrolase</keyword>
<dbReference type="RefSeq" id="WP_343950099.1">
    <property type="nucleotide sequence ID" value="NZ_BAAAHQ010000011.1"/>
</dbReference>
<feature type="domain" description="Beta-lactamase-related" evidence="1">
    <location>
        <begin position="35"/>
        <end position="344"/>
    </location>
</feature>
<dbReference type="SUPFAM" id="SSF56601">
    <property type="entry name" value="beta-lactamase/transpeptidase-like"/>
    <property type="match status" value="1"/>
</dbReference>
<organism evidence="2 3">
    <name type="scientific">Nonomuraea longicatena</name>
    <dbReference type="NCBI Taxonomy" id="83682"/>
    <lineage>
        <taxon>Bacteria</taxon>
        <taxon>Bacillati</taxon>
        <taxon>Actinomycetota</taxon>
        <taxon>Actinomycetes</taxon>
        <taxon>Streptosporangiales</taxon>
        <taxon>Streptosporangiaceae</taxon>
        <taxon>Nonomuraea</taxon>
    </lineage>
</organism>
<dbReference type="EMBL" id="BAAAHQ010000011">
    <property type="protein sequence ID" value="GAA0925104.1"/>
    <property type="molecule type" value="Genomic_DNA"/>
</dbReference>
<accession>A0ABP3ZPT7</accession>
<keyword evidence="3" id="KW-1185">Reference proteome</keyword>
<reference evidence="3" key="1">
    <citation type="journal article" date="2019" name="Int. J. Syst. Evol. Microbiol.">
        <title>The Global Catalogue of Microorganisms (GCM) 10K type strain sequencing project: providing services to taxonomists for standard genome sequencing and annotation.</title>
        <authorList>
            <consortium name="The Broad Institute Genomics Platform"/>
            <consortium name="The Broad Institute Genome Sequencing Center for Infectious Disease"/>
            <person name="Wu L."/>
            <person name="Ma J."/>
        </authorList>
    </citation>
    <scope>NUCLEOTIDE SEQUENCE [LARGE SCALE GENOMIC DNA]</scope>
    <source>
        <strain evidence="3">JCM 11136</strain>
    </source>
</reference>
<evidence type="ECO:0000259" key="1">
    <source>
        <dbReference type="Pfam" id="PF00144"/>
    </source>
</evidence>
<proteinExistence type="predicted"/>
<evidence type="ECO:0000313" key="2">
    <source>
        <dbReference type="EMBL" id="GAA0925104.1"/>
    </source>
</evidence>
<dbReference type="InterPro" id="IPR001466">
    <property type="entry name" value="Beta-lactam-related"/>
</dbReference>
<sequence>MRVFAGLMLAALVFVQVPVVEQGFPELTPGVARRLDAAVRRVMGTAAVPGAIVGLHVPGKGAYVRAFGLADQVSGARMSPDLYMRIGSVTKTFTVTAVLQLADRGALSLDDPIGEYVGGVPNGSRITLRHLAAMRSGLHDYSADEAFGKILLADPKRAFAPRELLAYSFKHPVRFRPGERHQYSNTDMILLGLAVEKAGGLPLAAYLERNILKPAGLTRTFLPPGAALPKPYAHGYTDQTVTGAITDATGWNPSWGWAAGGMVSTLQDLRTWARVLATGALLLPKTHAERVRTDPGGYGLGLIDAHGWIGHNGSLPGYEAVAVYLPEERATLVVLLNTDVVHRDTEPSTLVARAITDVVTPGRPYRLPG</sequence>
<protein>
    <submittedName>
        <fullName evidence="2">Serine hydrolase domain-containing protein</fullName>
    </submittedName>
</protein>
<name>A0ABP3ZPT7_9ACTN</name>